<comment type="caution">
    <text evidence="2">The sequence shown here is derived from an EMBL/GenBank/DDBJ whole genome shotgun (WGS) entry which is preliminary data.</text>
</comment>
<dbReference type="EMBL" id="JAATJS010000004">
    <property type="protein sequence ID" value="NIX77740.1"/>
    <property type="molecule type" value="Genomic_DNA"/>
</dbReference>
<evidence type="ECO:0000313" key="3">
    <source>
        <dbReference type="Proteomes" id="UP000707352"/>
    </source>
</evidence>
<protein>
    <submittedName>
        <fullName evidence="2">DUF2497 domain-containing protein</fullName>
    </submittedName>
</protein>
<feature type="compositionally biased region" description="Basic and acidic residues" evidence="1">
    <location>
        <begin position="57"/>
        <end position="77"/>
    </location>
</feature>
<accession>A0ABX0VD21</accession>
<dbReference type="Pfam" id="PF10691">
    <property type="entry name" value="DUF2497"/>
    <property type="match status" value="1"/>
</dbReference>
<evidence type="ECO:0000313" key="2">
    <source>
        <dbReference type="EMBL" id="NIX77740.1"/>
    </source>
</evidence>
<evidence type="ECO:0000256" key="1">
    <source>
        <dbReference type="SAM" id="MobiDB-lite"/>
    </source>
</evidence>
<sequence length="174" mass="19440">MEEILASIRRIIADDQDEMQEAEKPESQTASSPLKNVLDIAESYADVLHQTSPKIAPEFDRSDDSAGRKIVDKPAPKREQVYKIERLSPSSEAFTEPAAFIDDDALMSDDSDAFVADAFDRLSSTVPASSPKTLEDLAKELLRPMLKAWLDDNLPPLVERLVQAEIERVSRRGR</sequence>
<organism evidence="2 3">
    <name type="scientific">Microvirga terricola</name>
    <dbReference type="NCBI Taxonomy" id="2719797"/>
    <lineage>
        <taxon>Bacteria</taxon>
        <taxon>Pseudomonadati</taxon>
        <taxon>Pseudomonadota</taxon>
        <taxon>Alphaproteobacteria</taxon>
        <taxon>Hyphomicrobiales</taxon>
        <taxon>Methylobacteriaceae</taxon>
        <taxon>Microvirga</taxon>
    </lineage>
</organism>
<feature type="region of interest" description="Disordered" evidence="1">
    <location>
        <begin position="52"/>
        <end position="77"/>
    </location>
</feature>
<feature type="region of interest" description="Disordered" evidence="1">
    <location>
        <begin position="10"/>
        <end position="35"/>
    </location>
</feature>
<dbReference type="InterPro" id="IPR019632">
    <property type="entry name" value="DUF2497"/>
</dbReference>
<reference evidence="2 3" key="1">
    <citation type="submission" date="2020-03" db="EMBL/GenBank/DDBJ databases">
        <title>The genome sequence of Microvirga sp. c23x22.</title>
        <authorList>
            <person name="Zhang X."/>
        </authorList>
    </citation>
    <scope>NUCLEOTIDE SEQUENCE [LARGE SCALE GENOMIC DNA]</scope>
    <source>
        <strain evidence="3">c23x22</strain>
    </source>
</reference>
<gene>
    <name evidence="2" type="ORF">HB375_14135</name>
</gene>
<proteinExistence type="predicted"/>
<dbReference type="Proteomes" id="UP000707352">
    <property type="component" value="Unassembled WGS sequence"/>
</dbReference>
<name>A0ABX0VD21_9HYPH</name>
<keyword evidence="3" id="KW-1185">Reference proteome</keyword>